<evidence type="ECO:0000256" key="1">
    <source>
        <dbReference type="ARBA" id="ARBA00004477"/>
    </source>
</evidence>
<keyword evidence="3 7" id="KW-0812">Transmembrane</keyword>
<keyword evidence="6 7" id="KW-0472">Membrane</keyword>
<evidence type="ECO:0000256" key="3">
    <source>
        <dbReference type="ARBA" id="ARBA00022692"/>
    </source>
</evidence>
<keyword evidence="8" id="KW-0808">Transferase</keyword>
<sequence length="97" mass="11358">MKRFVKFVIRLIPFIMVWIAYWIVFTERQKLDARLQNFVVIIVPCLTIGYILLLGLWAIGTVAYRVAVFNDCEEARKELLSEIQEARADLKKKGIIK</sequence>
<proteinExistence type="inferred from homology"/>
<reference evidence="8 9" key="1">
    <citation type="submission" date="2020-10" db="EMBL/GenBank/DDBJ databases">
        <authorList>
            <person name="Klimov P.B."/>
            <person name="Dyachkov S.M."/>
            <person name="Chetverikov P.E."/>
        </authorList>
    </citation>
    <scope>NUCLEOTIDE SEQUENCE [LARGE SCALE GENOMIC DNA]</scope>
    <source>
        <strain evidence="8">BMOC 18-1129-001#AD2665</strain>
        <tissue evidence="8">Entire mites</tissue>
    </source>
</reference>
<dbReference type="Pfam" id="PF08285">
    <property type="entry name" value="DPM3"/>
    <property type="match status" value="1"/>
</dbReference>
<feature type="transmembrane region" description="Helical" evidence="7">
    <location>
        <begin position="37"/>
        <end position="59"/>
    </location>
</feature>
<comment type="caution">
    <text evidence="8">The sequence shown here is derived from an EMBL/GenBank/DDBJ whole genome shotgun (WGS) entry which is preliminary data.</text>
</comment>
<keyword evidence="4 7" id="KW-0256">Endoplasmic reticulum</keyword>
<comment type="pathway">
    <text evidence="7">Protein modification; protein glycosylation.</text>
</comment>
<evidence type="ECO:0000256" key="5">
    <source>
        <dbReference type="ARBA" id="ARBA00022989"/>
    </source>
</evidence>
<organism evidence="8 9">
    <name type="scientific">Fragariocoptes setiger</name>
    <dbReference type="NCBI Taxonomy" id="1670756"/>
    <lineage>
        <taxon>Eukaryota</taxon>
        <taxon>Metazoa</taxon>
        <taxon>Ecdysozoa</taxon>
        <taxon>Arthropoda</taxon>
        <taxon>Chelicerata</taxon>
        <taxon>Arachnida</taxon>
        <taxon>Acari</taxon>
        <taxon>Acariformes</taxon>
        <taxon>Trombidiformes</taxon>
        <taxon>Prostigmata</taxon>
        <taxon>Eupodina</taxon>
        <taxon>Eriophyoidea</taxon>
        <taxon>Phytoptidae</taxon>
        <taxon>Fragariocoptes</taxon>
    </lineage>
</organism>
<keyword evidence="9" id="KW-1185">Reference proteome</keyword>
<dbReference type="InterPro" id="IPR013174">
    <property type="entry name" value="DPM3"/>
</dbReference>
<comment type="similarity">
    <text evidence="2 7">Belongs to the DPM3 family.</text>
</comment>
<protein>
    <recommendedName>
        <fullName evidence="7">Dolichol-phosphate mannosyltransferase subunit 3</fullName>
    </recommendedName>
</protein>
<dbReference type="PANTHER" id="PTHR16433">
    <property type="entry name" value="DOLICHOL-PHOSPHATE MANNOSYLTRANSFERASE SUBUNIT 3"/>
    <property type="match status" value="1"/>
</dbReference>
<feature type="non-terminal residue" evidence="8">
    <location>
        <position position="1"/>
    </location>
</feature>
<comment type="function">
    <text evidence="7">Stabilizer subunit of the dolichol-phosphate mannose (DPM) synthase complex; tethers catalytic subunit to the ER.</text>
</comment>
<dbReference type="Proteomes" id="UP000825002">
    <property type="component" value="Unassembled WGS sequence"/>
</dbReference>
<gene>
    <name evidence="8" type="primary">DPM3</name>
    <name evidence="8" type="ORF">GZH46_01322</name>
</gene>
<evidence type="ECO:0000256" key="4">
    <source>
        <dbReference type="ARBA" id="ARBA00022824"/>
    </source>
</evidence>
<accession>A0ABQ7S9P3</accession>
<evidence type="ECO:0000313" key="8">
    <source>
        <dbReference type="EMBL" id="KAG9510144.1"/>
    </source>
</evidence>
<dbReference type="GO" id="GO:0016757">
    <property type="term" value="F:glycosyltransferase activity"/>
    <property type="evidence" value="ECO:0007669"/>
    <property type="project" value="UniProtKB-KW"/>
</dbReference>
<keyword evidence="8" id="KW-0328">Glycosyltransferase</keyword>
<evidence type="ECO:0000256" key="6">
    <source>
        <dbReference type="ARBA" id="ARBA00023136"/>
    </source>
</evidence>
<evidence type="ECO:0000256" key="2">
    <source>
        <dbReference type="ARBA" id="ARBA00010430"/>
    </source>
</evidence>
<evidence type="ECO:0000256" key="7">
    <source>
        <dbReference type="RuleBase" id="RU365085"/>
    </source>
</evidence>
<comment type="subcellular location">
    <subcellularLocation>
        <location evidence="1 7">Endoplasmic reticulum membrane</location>
        <topology evidence="1 7">Multi-pass membrane protein</topology>
    </subcellularLocation>
</comment>
<dbReference type="PANTHER" id="PTHR16433:SF0">
    <property type="entry name" value="DOLICHOL-PHOSPHATE MANNOSYLTRANSFERASE SUBUNIT 3"/>
    <property type="match status" value="1"/>
</dbReference>
<keyword evidence="5 7" id="KW-1133">Transmembrane helix</keyword>
<dbReference type="EMBL" id="JAIFTH010000223">
    <property type="protein sequence ID" value="KAG9510144.1"/>
    <property type="molecule type" value="Genomic_DNA"/>
</dbReference>
<feature type="transmembrane region" description="Helical" evidence="7">
    <location>
        <begin position="7"/>
        <end position="25"/>
    </location>
</feature>
<name>A0ABQ7S9P3_9ACAR</name>
<evidence type="ECO:0000313" key="9">
    <source>
        <dbReference type="Proteomes" id="UP000825002"/>
    </source>
</evidence>
<comment type="subunit">
    <text evidence="7">Component of the dolichol-phosphate mannose (DPM) synthase complex.</text>
</comment>